<comment type="caution">
    <text evidence="6">The sequence shown here is derived from an EMBL/GenBank/DDBJ whole genome shotgun (WGS) entry which is preliminary data.</text>
</comment>
<feature type="compositionally biased region" description="Basic and acidic residues" evidence="4">
    <location>
        <begin position="36"/>
        <end position="47"/>
    </location>
</feature>
<keyword evidence="5" id="KW-1133">Transmembrane helix</keyword>
<keyword evidence="3" id="KW-0720">Serine protease</keyword>
<dbReference type="PRINTS" id="PR00834">
    <property type="entry name" value="PROTEASES2C"/>
</dbReference>
<dbReference type="InterPro" id="IPR001940">
    <property type="entry name" value="Peptidase_S1C"/>
</dbReference>
<feature type="transmembrane region" description="Helical" evidence="5">
    <location>
        <begin position="90"/>
        <end position="110"/>
    </location>
</feature>
<keyword evidence="5" id="KW-0472">Membrane</keyword>
<evidence type="ECO:0000256" key="2">
    <source>
        <dbReference type="ARBA" id="ARBA00022801"/>
    </source>
</evidence>
<dbReference type="Pfam" id="PF13365">
    <property type="entry name" value="Trypsin_2"/>
    <property type="match status" value="1"/>
</dbReference>
<name>A0A927GU31_9BACL</name>
<feature type="region of interest" description="Disordered" evidence="4">
    <location>
        <begin position="1"/>
        <end position="66"/>
    </location>
</feature>
<dbReference type="PANTHER" id="PTHR43343">
    <property type="entry name" value="PEPTIDASE S12"/>
    <property type="match status" value="1"/>
</dbReference>
<feature type="compositionally biased region" description="Acidic residues" evidence="4">
    <location>
        <begin position="56"/>
        <end position="66"/>
    </location>
</feature>
<dbReference type="GO" id="GO:0006508">
    <property type="term" value="P:proteolysis"/>
    <property type="evidence" value="ECO:0007669"/>
    <property type="project" value="UniProtKB-KW"/>
</dbReference>
<dbReference type="AlphaFoldDB" id="A0A927GU31"/>
<dbReference type="Proteomes" id="UP000621560">
    <property type="component" value="Unassembled WGS sequence"/>
</dbReference>
<accession>A0A927GU31</accession>
<gene>
    <name evidence="6" type="ORF">IDH44_21240</name>
</gene>
<evidence type="ECO:0000256" key="4">
    <source>
        <dbReference type="SAM" id="MobiDB-lite"/>
    </source>
</evidence>
<dbReference type="InterPro" id="IPR009003">
    <property type="entry name" value="Peptidase_S1_PA"/>
</dbReference>
<sequence>MSDEQDKRRPRRPGAADYQDTEAGSERTKQPNHVVSLDHYRQTRAELHGQSPAERNEEEPWEPDPEDFLWDEEEEEDAPPPRSPWIRRTVLIALALALVGNIIAFWPQIYNFQTLPFLSKSKELSSRADIQDYKRAVVAVGTEGGKGTGFHLQNGYILTNYHVIEDGPFTLIKFPEHDRSWEAVTVASDPALDIAILKAELDVTESLPGIALADEPAAEGSTIYIIGNPLQFTQIAAEGTAIGLVRLTGRAAPVLALNAPVYPGNSGSPVLNEEGRAVAVVFATGQIRQDGESKDVGYAIPIDQFRDMLPPG</sequence>
<evidence type="ECO:0000256" key="1">
    <source>
        <dbReference type="ARBA" id="ARBA00022670"/>
    </source>
</evidence>
<evidence type="ECO:0000256" key="5">
    <source>
        <dbReference type="SAM" id="Phobius"/>
    </source>
</evidence>
<reference evidence="6" key="1">
    <citation type="submission" date="2020-09" db="EMBL/GenBank/DDBJ databases">
        <title>A novel bacterium of genus Paenibacillus, isolated from South China Sea.</title>
        <authorList>
            <person name="Huang H."/>
            <person name="Mo K."/>
            <person name="Hu Y."/>
        </authorList>
    </citation>
    <scope>NUCLEOTIDE SEQUENCE</scope>
    <source>
        <strain evidence="6">IB182496</strain>
    </source>
</reference>
<organism evidence="6 7">
    <name type="scientific">Paenibacillus sabuli</name>
    <dbReference type="NCBI Taxonomy" id="2772509"/>
    <lineage>
        <taxon>Bacteria</taxon>
        <taxon>Bacillati</taxon>
        <taxon>Bacillota</taxon>
        <taxon>Bacilli</taxon>
        <taxon>Bacillales</taxon>
        <taxon>Paenibacillaceae</taxon>
        <taxon>Paenibacillus</taxon>
    </lineage>
</organism>
<evidence type="ECO:0000256" key="3">
    <source>
        <dbReference type="ARBA" id="ARBA00022825"/>
    </source>
</evidence>
<dbReference type="InterPro" id="IPR051201">
    <property type="entry name" value="Chloro_Bact_Ser_Proteases"/>
</dbReference>
<keyword evidence="7" id="KW-1185">Reference proteome</keyword>
<protein>
    <submittedName>
        <fullName evidence="6">Trypsin-like peptidase domain-containing protein</fullName>
    </submittedName>
</protein>
<keyword evidence="2" id="KW-0378">Hydrolase</keyword>
<keyword evidence="1" id="KW-0645">Protease</keyword>
<dbReference type="GO" id="GO:0004252">
    <property type="term" value="F:serine-type endopeptidase activity"/>
    <property type="evidence" value="ECO:0007669"/>
    <property type="project" value="InterPro"/>
</dbReference>
<dbReference type="Gene3D" id="2.40.10.120">
    <property type="match status" value="1"/>
</dbReference>
<dbReference type="SUPFAM" id="SSF50494">
    <property type="entry name" value="Trypsin-like serine proteases"/>
    <property type="match status" value="1"/>
</dbReference>
<proteinExistence type="predicted"/>
<evidence type="ECO:0000313" key="6">
    <source>
        <dbReference type="EMBL" id="MBD2847725.1"/>
    </source>
</evidence>
<dbReference type="EMBL" id="JACXIZ010000044">
    <property type="protein sequence ID" value="MBD2847725.1"/>
    <property type="molecule type" value="Genomic_DNA"/>
</dbReference>
<keyword evidence="5" id="KW-0812">Transmembrane</keyword>
<dbReference type="PANTHER" id="PTHR43343:SF3">
    <property type="entry name" value="PROTEASE DO-LIKE 8, CHLOROPLASTIC"/>
    <property type="match status" value="1"/>
</dbReference>
<dbReference type="RefSeq" id="WP_190920830.1">
    <property type="nucleotide sequence ID" value="NZ_JACXIZ010000044.1"/>
</dbReference>
<evidence type="ECO:0000313" key="7">
    <source>
        <dbReference type="Proteomes" id="UP000621560"/>
    </source>
</evidence>